<gene>
    <name evidence="1" type="ORF">PHABIO_91</name>
</gene>
<dbReference type="EMBL" id="MF042360">
    <property type="protein sequence ID" value="ARV76722.1"/>
    <property type="molecule type" value="Genomic_DNA"/>
</dbReference>
<protein>
    <submittedName>
        <fullName evidence="1">Uncharacterized protein</fullName>
    </submittedName>
</protein>
<name>A0A1Y0STC2_9CAUD</name>
<reference evidence="1 2" key="1">
    <citation type="submission" date="2017-05" db="EMBL/GenBank/DDBJ databases">
        <authorList>
            <person name="Song R."/>
            <person name="Chenine A.L."/>
            <person name="Ruprecht R.M."/>
        </authorList>
    </citation>
    <scope>NUCLEOTIDE SEQUENCE [LARGE SCALE GENOMIC DNA]</scope>
</reference>
<organism evidence="1 2">
    <name type="scientific">Pseudomonas phage Phabio</name>
    <dbReference type="NCBI Taxonomy" id="2006668"/>
    <lineage>
        <taxon>Viruses</taxon>
        <taxon>Duplodnaviria</taxon>
        <taxon>Heunggongvirae</taxon>
        <taxon>Uroviricota</taxon>
        <taxon>Caudoviricetes</taxon>
        <taxon>Chimalliviridae</taxon>
        <taxon>Phabiovirus</taxon>
        <taxon>Phabiovirus phabio</taxon>
    </lineage>
</organism>
<evidence type="ECO:0000313" key="1">
    <source>
        <dbReference type="EMBL" id="ARV76722.1"/>
    </source>
</evidence>
<evidence type="ECO:0000313" key="2">
    <source>
        <dbReference type="Proteomes" id="UP000225448"/>
    </source>
</evidence>
<proteinExistence type="predicted"/>
<sequence length="122" mass="14105">MDLFCYDSGYNVVHQDKFTLEDNTIPHISKHGGRISIDLHPKDKTIVFKQDGVEYAYTQVSYKVNFDMEEYAFKFHKPTSTTLTVEVGQKFALRNIVSMVLTPFDRADNENRAIMRSNGYTL</sequence>
<keyword evidence="2" id="KW-1185">Reference proteome</keyword>
<accession>A0A1Y0STC2</accession>
<dbReference type="Proteomes" id="UP000225448">
    <property type="component" value="Segment"/>
</dbReference>